<reference evidence="3" key="2">
    <citation type="journal article" date="2017" name="Nat. Plants">
        <title>The Aegilops tauschii genome reveals multiple impacts of transposons.</title>
        <authorList>
            <person name="Zhao G."/>
            <person name="Zou C."/>
            <person name="Li K."/>
            <person name="Wang K."/>
            <person name="Li T."/>
            <person name="Gao L."/>
            <person name="Zhang X."/>
            <person name="Wang H."/>
            <person name="Yang Z."/>
            <person name="Liu X."/>
            <person name="Jiang W."/>
            <person name="Mao L."/>
            <person name="Kong X."/>
            <person name="Jiao Y."/>
            <person name="Jia J."/>
        </authorList>
    </citation>
    <scope>NUCLEOTIDE SEQUENCE [LARGE SCALE GENOMIC DNA]</scope>
    <source>
        <strain evidence="3">cv. AL8/78</strain>
    </source>
</reference>
<keyword evidence="3" id="KW-1185">Reference proteome</keyword>
<accession>A0A453ATF9</accession>
<dbReference type="Gramene" id="AET2Gv20256000.1">
    <property type="protein sequence ID" value="AET2Gv20256000.1"/>
    <property type="gene ID" value="AET2Gv20256000"/>
</dbReference>
<dbReference type="EnsemblPlants" id="AET2Gv20256000.1">
    <property type="protein sequence ID" value="AET2Gv20256000.1"/>
    <property type="gene ID" value="AET2Gv20256000"/>
</dbReference>
<name>A0A453ATF9_AEGTS</name>
<organism evidence="2 3">
    <name type="scientific">Aegilops tauschii subsp. strangulata</name>
    <name type="common">Goatgrass</name>
    <dbReference type="NCBI Taxonomy" id="200361"/>
    <lineage>
        <taxon>Eukaryota</taxon>
        <taxon>Viridiplantae</taxon>
        <taxon>Streptophyta</taxon>
        <taxon>Embryophyta</taxon>
        <taxon>Tracheophyta</taxon>
        <taxon>Spermatophyta</taxon>
        <taxon>Magnoliopsida</taxon>
        <taxon>Liliopsida</taxon>
        <taxon>Poales</taxon>
        <taxon>Poaceae</taxon>
        <taxon>BOP clade</taxon>
        <taxon>Pooideae</taxon>
        <taxon>Triticodae</taxon>
        <taxon>Triticeae</taxon>
        <taxon>Triticinae</taxon>
        <taxon>Aegilops</taxon>
    </lineage>
</organism>
<dbReference type="AlphaFoldDB" id="A0A453ATF9"/>
<feature type="compositionally biased region" description="Basic and acidic residues" evidence="1">
    <location>
        <begin position="1"/>
        <end position="10"/>
    </location>
</feature>
<reference evidence="3" key="1">
    <citation type="journal article" date="2014" name="Science">
        <title>Ancient hybridizations among the ancestral genomes of bread wheat.</title>
        <authorList>
            <consortium name="International Wheat Genome Sequencing Consortium,"/>
            <person name="Marcussen T."/>
            <person name="Sandve S.R."/>
            <person name="Heier L."/>
            <person name="Spannagl M."/>
            <person name="Pfeifer M."/>
            <person name="Jakobsen K.S."/>
            <person name="Wulff B.B."/>
            <person name="Steuernagel B."/>
            <person name="Mayer K.F."/>
            <person name="Olsen O.A."/>
        </authorList>
    </citation>
    <scope>NUCLEOTIDE SEQUENCE [LARGE SCALE GENOMIC DNA]</scope>
    <source>
        <strain evidence="3">cv. AL8/78</strain>
    </source>
</reference>
<reference evidence="2" key="4">
    <citation type="submission" date="2019-03" db="UniProtKB">
        <authorList>
            <consortium name="EnsemblPlants"/>
        </authorList>
    </citation>
    <scope>IDENTIFICATION</scope>
</reference>
<sequence>NGKNPNKGEKLNPAAARRNGEARGVLGLPPPTAMAPALAAAPPPPPRPLLSSSPLLTTHRIPRRRRRFSPTTHLDAAATARATRAADPVEALTATSYPAYDRLLPCPSKDDPPRIEHLVAREDEVAGDFISRSLNLPPLSHQVRGRVLRPCCAAAAPLRCSGACEDLQRGDRAFAPSPEGVH</sequence>
<reference evidence="2" key="3">
    <citation type="journal article" date="2017" name="Nature">
        <title>Genome sequence of the progenitor of the wheat D genome Aegilops tauschii.</title>
        <authorList>
            <person name="Luo M.C."/>
            <person name="Gu Y.Q."/>
            <person name="Puiu D."/>
            <person name="Wang H."/>
            <person name="Twardziok S.O."/>
            <person name="Deal K.R."/>
            <person name="Huo N."/>
            <person name="Zhu T."/>
            <person name="Wang L."/>
            <person name="Wang Y."/>
            <person name="McGuire P.E."/>
            <person name="Liu S."/>
            <person name="Long H."/>
            <person name="Ramasamy R.K."/>
            <person name="Rodriguez J.C."/>
            <person name="Van S.L."/>
            <person name="Yuan L."/>
            <person name="Wang Z."/>
            <person name="Xia Z."/>
            <person name="Xiao L."/>
            <person name="Anderson O.D."/>
            <person name="Ouyang S."/>
            <person name="Liang Y."/>
            <person name="Zimin A.V."/>
            <person name="Pertea G."/>
            <person name="Qi P."/>
            <person name="Bennetzen J.L."/>
            <person name="Dai X."/>
            <person name="Dawson M.W."/>
            <person name="Muller H.G."/>
            <person name="Kugler K."/>
            <person name="Rivarola-Duarte L."/>
            <person name="Spannagl M."/>
            <person name="Mayer K.F.X."/>
            <person name="Lu F.H."/>
            <person name="Bevan M.W."/>
            <person name="Leroy P."/>
            <person name="Li P."/>
            <person name="You F.M."/>
            <person name="Sun Q."/>
            <person name="Liu Z."/>
            <person name="Lyons E."/>
            <person name="Wicker T."/>
            <person name="Salzberg S.L."/>
            <person name="Devos K.M."/>
            <person name="Dvorak J."/>
        </authorList>
    </citation>
    <scope>NUCLEOTIDE SEQUENCE [LARGE SCALE GENOMIC DNA]</scope>
    <source>
        <strain evidence="2">cv. AL8/78</strain>
    </source>
</reference>
<evidence type="ECO:0000256" key="1">
    <source>
        <dbReference type="SAM" id="MobiDB-lite"/>
    </source>
</evidence>
<dbReference type="Proteomes" id="UP000015105">
    <property type="component" value="Chromosome 2D"/>
</dbReference>
<protein>
    <submittedName>
        <fullName evidence="2">Uncharacterized protein</fullName>
    </submittedName>
</protein>
<proteinExistence type="predicted"/>
<feature type="region of interest" description="Disordered" evidence="1">
    <location>
        <begin position="1"/>
        <end position="54"/>
    </location>
</feature>
<evidence type="ECO:0000313" key="2">
    <source>
        <dbReference type="EnsemblPlants" id="AET2Gv20256000.1"/>
    </source>
</evidence>
<evidence type="ECO:0000313" key="3">
    <source>
        <dbReference type="Proteomes" id="UP000015105"/>
    </source>
</evidence>
<reference evidence="2" key="5">
    <citation type="journal article" date="2021" name="G3 (Bethesda)">
        <title>Aegilops tauschii genome assembly Aet v5.0 features greater sequence contiguity and improved annotation.</title>
        <authorList>
            <person name="Wang L."/>
            <person name="Zhu T."/>
            <person name="Rodriguez J.C."/>
            <person name="Deal K.R."/>
            <person name="Dubcovsky J."/>
            <person name="McGuire P.E."/>
            <person name="Lux T."/>
            <person name="Spannagl M."/>
            <person name="Mayer K.F.X."/>
            <person name="Baldrich P."/>
            <person name="Meyers B.C."/>
            <person name="Huo N."/>
            <person name="Gu Y.Q."/>
            <person name="Zhou H."/>
            <person name="Devos K.M."/>
            <person name="Bennetzen J.L."/>
            <person name="Unver T."/>
            <person name="Budak H."/>
            <person name="Gulick P.J."/>
            <person name="Galiba G."/>
            <person name="Kalapos B."/>
            <person name="Nelson D.R."/>
            <person name="Li P."/>
            <person name="You F.M."/>
            <person name="Luo M.C."/>
            <person name="Dvorak J."/>
        </authorList>
    </citation>
    <scope>NUCLEOTIDE SEQUENCE [LARGE SCALE GENOMIC DNA]</scope>
    <source>
        <strain evidence="2">cv. AL8/78</strain>
    </source>
</reference>